<dbReference type="EMBL" id="CM046395">
    <property type="protein sequence ID" value="KAI8544651.1"/>
    <property type="molecule type" value="Genomic_DNA"/>
</dbReference>
<name>A0ACC0MV61_RHOML</name>
<organism evidence="1 2">
    <name type="scientific">Rhododendron molle</name>
    <name type="common">Chinese azalea</name>
    <name type="synonym">Azalea mollis</name>
    <dbReference type="NCBI Taxonomy" id="49168"/>
    <lineage>
        <taxon>Eukaryota</taxon>
        <taxon>Viridiplantae</taxon>
        <taxon>Streptophyta</taxon>
        <taxon>Embryophyta</taxon>
        <taxon>Tracheophyta</taxon>
        <taxon>Spermatophyta</taxon>
        <taxon>Magnoliopsida</taxon>
        <taxon>eudicotyledons</taxon>
        <taxon>Gunneridae</taxon>
        <taxon>Pentapetalae</taxon>
        <taxon>asterids</taxon>
        <taxon>Ericales</taxon>
        <taxon>Ericaceae</taxon>
        <taxon>Ericoideae</taxon>
        <taxon>Rhodoreae</taxon>
        <taxon>Rhododendron</taxon>
    </lineage>
</organism>
<evidence type="ECO:0000313" key="1">
    <source>
        <dbReference type="EMBL" id="KAI8544651.1"/>
    </source>
</evidence>
<accession>A0ACC0MV61</accession>
<reference evidence="1" key="1">
    <citation type="submission" date="2022-02" db="EMBL/GenBank/DDBJ databases">
        <title>Plant Genome Project.</title>
        <authorList>
            <person name="Zhang R.-G."/>
        </authorList>
    </citation>
    <scope>NUCLEOTIDE SEQUENCE</scope>
    <source>
        <strain evidence="1">AT1</strain>
    </source>
</reference>
<protein>
    <submittedName>
        <fullName evidence="1">Uncharacterized protein</fullName>
    </submittedName>
</protein>
<keyword evidence="2" id="KW-1185">Reference proteome</keyword>
<proteinExistence type="predicted"/>
<comment type="caution">
    <text evidence="1">The sequence shown here is derived from an EMBL/GenBank/DDBJ whole genome shotgun (WGS) entry which is preliminary data.</text>
</comment>
<evidence type="ECO:0000313" key="2">
    <source>
        <dbReference type="Proteomes" id="UP001062846"/>
    </source>
</evidence>
<dbReference type="Proteomes" id="UP001062846">
    <property type="component" value="Chromosome 8"/>
</dbReference>
<sequence>MAVYRSSRLEFEFERFLSRCPKLASVPRLSSLLKEGHSLTEEEVINSVAEIFLNPNYTIPLLGCFRFIAQKIVERAVALLRLVPDLTSNSDVPMVESEENEILRETGNLEVVVGVIDVYIRSGRTLVLHELACLAFCRALDLAPFLLGSVLSYFKFAPPPFERTMGRKSISELSVKTGTQYLLNVIRASYRLLLARPEVFATLWDWSCFLDLVPQSADLDPGGDAELYKNVSDMKWCGIQILSVVLKISDRATCNIGLGPEEAFACLLRFASTCFLARMQFHSLKLCCVQEYVEDLLREVYLGSPLPFPFHQQMPSQILDPNWQEVCQDVSLEKAGWYLEPLSHEASPSADGNNNISRENKLWTSAPAFAAPSSSLFPEIEPSHGNRRLASRTVTSDRHAFFLTSTMKKSFEMVQLAVDQKWPVLLYGPPGAGKTKLINKLSSDSGSQVPISLDLEVYVVTYRVYSPYIEVLSIHMDEQIDGKTLIGSYVCSEKPGEFRWQPGSLTQAIINGIWVVFEDIDKAPSDVQSILLPLLEGATSFLTGHGEVVRVADGFRLFATVSCSKFDTSHATEVGQSALGALWRRVMIGTLSSDDLISIVKARYPDLEPLAERLIETFDRVNQLTRCQFGISASSSSLSRFSLRDLMKWCKRIDALGFSIGGDGLSTYVCSCIYKEAVDIFASFTTSVDNRLNIMKCIAKMWSLPISAAETLYPVNKPVIQFHYERKPFVEIRSAIHVLERIASSVKSSEPVLLVGETGTGKTTLVQSLALRLGQKLTVLNLSQQSDVADLLGGFKPMNAQFVCIPLYKEFDNLFTSTFPSKDNEDFLVRLKKFVNDKNWKMLLSGFQKGVRKILEIGRSGPGTKRKRPLGEELLKAWEDFSLKLETARAQINDSAGMIFSFVEGAFVTALRNGEWILLDEVNLAPPETLQRVIGVLEEENSSLCLAERGDIDYVHRHPNFRIFACMNPATDAGKRDLPYSLRSRFTEYFVDDVLDDEDLIMFINQFMDESHSDVEIVKQIVRFYKAAKKESEERLQDGANQKPQYSLRSLYRALEYTKKARRKFGFLKALYDGFCMFFLTLLDGASAKLMNQMISSFLLGGNIPPHVPFNGYLIVGDNSKLYNLSENYVLTKSVKEHLKNLARAIFVGRYPVLLQGPTSSGKTSLVQYLAEITGHEFVRINNHEHTDLQEYLGSYITDASGRLTFHEGVLVKAVRKGYWIVLDELNLAPSDVLEALNRLLDDNRELFIPELHETIRAHPGFMLFATQNPPTFYGGRKMLSRAFRNRFVEVHVDEIPEGELSGILEKRCKIPESYAKKMVEVMKELQLHRQSSKVFAGKHGFITPRDLFRWADRFQTFGNSYEDLAHDGYFLLAERLRDESEKIVVQEVMERQLRVKLTMDSLYQKDPTGREKILSVRYGSGNIAWTESMWRLYFLIERCYKMREPVLLVGETGGGKTTGYFPVRERSRMASEFKNLCEQLMLSKAFVYFPGTAKISADIGEASTTIDQLNVVINSYREGLVSHPDITLEDLDSIEILNLHLSQLHQKWQTIFMWQDGPLVQAMKNGDLLLVDEISLADDSVLERLNSVLEPERKLVGIFFQSLAEKGGLDLEKITAHPDFMILATMNPGGDYGKKELSPALRNRFTEIWVPPVNDLNELRTIALQRISEPGRSYVVDSMLNFWQWFNQLQTGRTLTVRDLLSWLAFINATEGSLPPEDALLHGAFLVLLDGISLGSAISKGYAGELRERCLSFLLEQLKMFSSSLDYLDLSIMANYGWSDVRSSADTSCGDNMQCDNLFGIHPFYIANGDDVVEKGKFEFVAPTTRRNTLRVLRALQLPKPVLLEGSPGVGKTSLIEAIGKFSGHTVVRINLSEQTDIMDLLGSDLPVESDEGMQFAWHDGILLQALKKGSWVLLDELNLAPQSVLEGLNAILDHRAEVFIPELGVTFKCPPSFRIFACQNPSAQGGGRKGLPKSFLNRFTKVYVDELTDSDYEFICRSLYPSIPESLLRHLISFNKRLHEDTMLHLKFAQEGSPWEFNLRDVIRSCQIIQGAPEGSKQDCFLNIIYVLRMRRADDRRKVVQLYEEVFGRKAFLNPYPCVQLNPQYLVVGNSHIKRNHSQSSKSSNSELKILPGLRHNLEAAALCVQHEWLSILVGPSSSGKTSLIRLLSQLTGNVLNEISLSSASDITDLLGSFEQYNAFRHFQLAITRVECYVSEYCSLQLESSAKEFLKRRKDLMTRWLAFLSSIGCGPTTSPNMNADHWRTRSFGSVPLLVEIIENLKSDLAANRLPISWSFKDLDRTLTIITKLHGDYHRRAYSAKFEWVTGVLVKAIENGEWIVLENANLCNPTVLDRINSLVEPHGSITVNECGSVDGKPLVLRPHPKFRMFLTVDPRYGEVSRAMRNRGVEIFVMQPCWMLDGGSGDTCDESELKDVKRFLILSGIPVPRMVDSMAKAHIYAKVEGSRLNVKITYLELVRWVQLFHRLLTNGNWPVWSLHISWEHTYLSSLGEAEGKDIVTYAMISYISVGELYKLESPQGHSLCLPGGWPTPLKLRDYVWYSNEASVKQNCMYLEFLGARNASYTFRSTWDQGPVEKALSATGSMGPCLLDAKILHIMMFPNYVNEITALYSGLTENNLALVGKKLMFAANWTVEQASENDIKLYLVWFCWFASRLHPFCNFFNSFLDLLKMELKHPIWNCIKRCRRELMSHHEVNLESRPIPMLSKELVDLFPSSDVPKSAREHLLKAIDCVPLLRISFQQWHAESDFDFSGKNSCLKPVLRSLSRVEERVLNILVDSPSFDVLFQLYSDLLEDHISFWKGTTSSDFEMSLISWRSLTKNVAKLHAFCPREVQEFQVEGKNLGRVSSWCLHSQKSLLWVHGGHPSLPYSADLYQKQQQLFNFCEVVWPRNTKSLREALYNCLIEAAVSSIPALRHLAMEAVGMSSYILGEDHDDELHVAHQLEEMYQMLLTRFDCEKKILEDAVVSTKHAHPVANLAACCCFPPYLLCRRSGLDSWQDTLPIIDNTSFDLDMELLQELSRIVLVEAEELQLALSNCSDLLKPTLDLSLNFSSRPPTDFLPHQKILWTLDAIKSVNAENPKISSFVLEMWFSWHSFLWTIQPVLAKNFARMDGNAISLPHMLFQPVRMATIDRLLQITLPIKDYSMHCLKIRAASSTLWQSCPVVTNVQTFLSSTARSLFEQIIYAHRKSFKADKYAAIKSIFSSFQKSMTTDNIEVLLSLLTSSSHHGFASLVNSVIEPLLGELYLQCSSSDRVYNLGCAWLRLGGLRYRLLITFDDLDPAMKYSCKYLKLVEKIALLQLENEVRDESAYLSGCLSWGKPDKQRMKLENLKAECKRLKHKIVFRSNPGKFVKLKYECEEFLKRIAISNDLIKDVGSVDKQQIDNWQETATCFIDQLSNEYAAYVDIIQPVQVAIYEMKLGLSLLQSSTIQKKALYGIGQVDMDRIKETIYSYMRFPRGFLAESASVKINIGLAGFPSCDVGVPIDIARMDMNLLENLATSATDDRSDKMVSDIQLKLSIHHNVLLRVAHCIAEVQLLDNASFTLLDKIFDKFASLWMNMKVKVRTKQEHEAQQFRFKPRAFKIDSIIESDTSSPVGSLPNETQTEWQEWLSEEVVVGKKSEEEDDALEEWNSMQDSIMNNMVHVHNQLFGSMDLVQIPRIFKVSDEERLSSFIESYTLGVRMIRCLEGSLSSDLDAKLAPEHLFRLCLEGEQKFNFSHQSAHAYNFYKDPNAPVMAKMVERVTILQERITFLLNEWDDHPALQKILDVIEMILAIPLSTPLAKALSGLQFLLNRIRVLQETVSKFPLSGELEPIFHLVSSWQKLEFESWPALLDEVQMQFEINAGNLWFPLYSVLQNRHPADVAEYDRSTIQRHVPVGILEEFIQTSSVGEFRTRLQLLFAFHGQISTGICRGSYLSPCHMENLKILYNLFGFYVQYLPMVLEYMEDKRKGIEGKLKEHSKLCCWEIRQSYVSIEKSKSRRQKLKDEVMQHPVMFIINQEAPERGLKLPSALQGPQHLIESSDKNREMLNVACDQTLFRDKDRATWFSDWKRKVDCVLQKLLLEKTPEFELLYSSVVGSTISQFLASQSTSIVYQEERKQVWSTIGNICRTAIDCNELWKDENKSLGKRRALAHLLKLLDGYGLSKHRSTLLEDQLESNQPNQWLMQPSYKTKHLLLTQGGLSSKDSFSATGQLPSFPHESLESEWEWETANRYYFKSMASVHVLRHICLNFHKDFTLEQVNRSGSFLDHLIEIQQQQRAAAYGLADQLTHLRKCATLFENLFSSSLFCDTVASSECYFAQNQHTTYNCMWQQKQLLGTLCSMLVEDCLLLKTVESTHFDTCQSVKGAANRVSIFLEKFIPDFQKSKDLLDNLLLGRERVLTSGAAPLYPCVISKQMVQFVLQNFQMVKEFERHLRALREQDEDRGSVKEVLLGRFDDILKKASLLEEDYNGNLQSRHDENGTDCRAETVCTLEAGFSEAAKETYKHIAEAFHSIGTWNSIDTFSVESLGNITLWKALFETYVANLRLDIISDAVVKAIDFAVKLVNDCNESPHLTVLVGEHMKHLNSLVDAVLNFGESLLHDFLVVHRMVSIITHFLAEIFASLYSKGYGFCNEEAMEESSLDKTQEAKGTGMGEGAGQTDVSDQITDEDQLLGDSEKPNDRQGDLGEVPSKNDKGIEMEQDFAADTFSVSEESGDDDDEDGEDEQLDSAMGEAGAESEIIDEKLWDNKDDEENPKNAKDKYESGPSVKDTDSSGRELRAKEESDSTTPADEAGEINPNEFDEHDDLDNAENMDDMNLDKGEAFADPTGLNVDEPNKESEDIEMNEQENADSVEDVGPDELDKSDEIVNCDEEKNELMDECPEKTEDEEQGGNSEKDGMAGTNEEAKEMDLVGPEKDVLKSSTSDKTVDQVPNAESTTQPKGDSRAADLREIAPEAVEAKWSNTSDTQNDLAPMEGQHNASEVEITVPDSSKRGRMNDDQQPQNQSPQHHDSSSSQKLQPNPCRNVGDALEEWKERVKVTVDLQENKVEAPDDVVDEDADEFGYTSEFDKGTAQALGPATSEQTDKNINVDKPDEDGKTLDREDLNDMEIENQDSERRPVKTLASNHTEKIKAQVEIQRLEEPPEESQAIHSQNESDRSLSESLVSLKRSYMAEDIGQLGQLSLLDRVLGTPHNLEETPGDVNENATVLWRKYELQTTRLSQELAEQLRLVMEPTLASKLQGDYKTGKRINMKKVIPYIASHYRKDKIWLRRTRPNKRDYQVVIAVDDSRSMSESQCGDVAIEALVTVCRAMSQLEVGNLAVASFGQKGNIRVLHEFDKPFTGEAGVKMISSLTFKQENTIADEPVVDLLKYVNNMLDVAVANARLPSGQNPLQQLVLIIADGRFHEKENLKRCVRDVLSRKRMVAFLLLDSPQESIMDLMEASFQGENMKFAKYLDSFPFPYYIVLKNIEALPRTLADLLRQDFIVEGDNSSLISLSVPELDPPWEAATVLLDYVF</sequence>
<gene>
    <name evidence="1" type="ORF">RHMOL_Rhmol08G0312700</name>
</gene>